<evidence type="ECO:0000313" key="1">
    <source>
        <dbReference type="EMBL" id="PCJ40167.1"/>
    </source>
</evidence>
<gene>
    <name evidence="1" type="ORF">COA71_11705</name>
</gene>
<organism evidence="1 2">
    <name type="scientific">SAR86 cluster bacterium</name>
    <dbReference type="NCBI Taxonomy" id="2030880"/>
    <lineage>
        <taxon>Bacteria</taxon>
        <taxon>Pseudomonadati</taxon>
        <taxon>Pseudomonadota</taxon>
        <taxon>Gammaproteobacteria</taxon>
        <taxon>SAR86 cluster</taxon>
    </lineage>
</organism>
<dbReference type="NCBIfam" id="NF041374">
    <property type="entry name" value="GDCCVxC"/>
    <property type="match status" value="1"/>
</dbReference>
<protein>
    <submittedName>
        <fullName evidence="1">Uncharacterized protein</fullName>
    </submittedName>
</protein>
<comment type="caution">
    <text evidence="1">The sequence shown here is derived from an EMBL/GenBank/DDBJ whole genome shotgun (WGS) entry which is preliminary data.</text>
</comment>
<dbReference type="Proteomes" id="UP000228987">
    <property type="component" value="Unassembled WGS sequence"/>
</dbReference>
<evidence type="ECO:0000313" key="2">
    <source>
        <dbReference type="Proteomes" id="UP000228987"/>
    </source>
</evidence>
<dbReference type="AlphaFoldDB" id="A0A2A5C8M1"/>
<reference evidence="2" key="1">
    <citation type="submission" date="2017-08" db="EMBL/GenBank/DDBJ databases">
        <title>A dynamic microbial community with high functional redundancy inhabits the cold, oxic subseafloor aquifer.</title>
        <authorList>
            <person name="Tully B.J."/>
            <person name="Wheat C.G."/>
            <person name="Glazer B.T."/>
            <person name="Huber J.A."/>
        </authorList>
    </citation>
    <scope>NUCLEOTIDE SEQUENCE [LARGE SCALE GENOMIC DNA]</scope>
</reference>
<proteinExistence type="predicted"/>
<accession>A0A2A5C8M1</accession>
<sequence length="71" mass="8071">MIKKEIKLESTLECPNCHSRKKEIMPTDNCLFFYECKKCNTRLTPKKGDCCVFCSYASVPCPPIQEGACCN</sequence>
<dbReference type="EMBL" id="NVWI01000010">
    <property type="protein sequence ID" value="PCJ40167.1"/>
    <property type="molecule type" value="Genomic_DNA"/>
</dbReference>
<dbReference type="InterPro" id="IPR047677">
    <property type="entry name" value="GDCCVxC"/>
</dbReference>
<name>A0A2A5C8M1_9GAMM</name>